<sequence length="281" mass="30988">MEGCNLRSRVQCDFGMENYEVGRYMLQTQGLNRGKLYPLLEGPEDPSQQFRVEDAFIILGMKMPRFDICDHVGGTGNMGCLSQEYSALNLPFTNSARPLAIVGPVSCEQLREELIADNKLALSESPSSLSSRTVSSISLISPPPNKVKASAALVSWWCCVFASSVASLSSSSEDIALAFSEAEQDFLCLDDFATNSSETSDRIYPSRLSTFFRWNNHIVITETNFSPQQLWVRGIVMQCKSSSLRAVQDVIDPSNYGVDNDGPVPAQEDYRVSVPLSLPFP</sequence>
<dbReference type="Proteomes" id="UP001249851">
    <property type="component" value="Unassembled WGS sequence"/>
</dbReference>
<protein>
    <submittedName>
        <fullName evidence="1">Uncharacterized protein</fullName>
    </submittedName>
</protein>
<evidence type="ECO:0000313" key="2">
    <source>
        <dbReference type="Proteomes" id="UP001249851"/>
    </source>
</evidence>
<organism evidence="1 2">
    <name type="scientific">Acropora cervicornis</name>
    <name type="common">Staghorn coral</name>
    <dbReference type="NCBI Taxonomy" id="6130"/>
    <lineage>
        <taxon>Eukaryota</taxon>
        <taxon>Metazoa</taxon>
        <taxon>Cnidaria</taxon>
        <taxon>Anthozoa</taxon>
        <taxon>Hexacorallia</taxon>
        <taxon>Scleractinia</taxon>
        <taxon>Astrocoeniina</taxon>
        <taxon>Acroporidae</taxon>
        <taxon>Acropora</taxon>
    </lineage>
</organism>
<reference evidence="1" key="1">
    <citation type="journal article" date="2023" name="G3 (Bethesda)">
        <title>Whole genome assembly and annotation of the endangered Caribbean coral Acropora cervicornis.</title>
        <authorList>
            <person name="Selwyn J.D."/>
            <person name="Vollmer S.V."/>
        </authorList>
    </citation>
    <scope>NUCLEOTIDE SEQUENCE</scope>
    <source>
        <strain evidence="1">K2</strain>
    </source>
</reference>
<reference evidence="1" key="2">
    <citation type="journal article" date="2023" name="Science">
        <title>Genomic signatures of disease resistance in endangered staghorn corals.</title>
        <authorList>
            <person name="Vollmer S.V."/>
            <person name="Selwyn J.D."/>
            <person name="Despard B.A."/>
            <person name="Roesel C.L."/>
        </authorList>
    </citation>
    <scope>NUCLEOTIDE SEQUENCE</scope>
    <source>
        <strain evidence="1">K2</strain>
    </source>
</reference>
<evidence type="ECO:0000313" key="1">
    <source>
        <dbReference type="EMBL" id="KAK2568045.1"/>
    </source>
</evidence>
<name>A0AAD9QVU0_ACRCE</name>
<dbReference type="EMBL" id="JARQWQ010000013">
    <property type="protein sequence ID" value="KAK2568045.1"/>
    <property type="molecule type" value="Genomic_DNA"/>
</dbReference>
<dbReference type="AlphaFoldDB" id="A0AAD9QVU0"/>
<gene>
    <name evidence="1" type="ORF">P5673_007956</name>
</gene>
<accession>A0AAD9QVU0</accession>
<proteinExistence type="predicted"/>
<keyword evidence="2" id="KW-1185">Reference proteome</keyword>
<comment type="caution">
    <text evidence="1">The sequence shown here is derived from an EMBL/GenBank/DDBJ whole genome shotgun (WGS) entry which is preliminary data.</text>
</comment>